<dbReference type="InterPro" id="IPR021124">
    <property type="entry name" value="CRISPR-assoc_prot_Cas5"/>
</dbReference>
<reference evidence="3 4" key="1">
    <citation type="submission" date="2019-08" db="EMBL/GenBank/DDBJ databases">
        <title>In-depth cultivation of the pig gut microbiome towards novel bacterial diversity and tailored functional studies.</title>
        <authorList>
            <person name="Wylensek D."/>
            <person name="Hitch T.C.A."/>
            <person name="Clavel T."/>
        </authorList>
    </citation>
    <scope>NUCLEOTIDE SEQUENCE [LARGE SCALE GENOMIC DNA]</scope>
    <source>
        <strain evidence="3 4">WCA-MUC-591-APC-3H</strain>
    </source>
</reference>
<dbReference type="InterPro" id="IPR010147">
    <property type="entry name" value="CRISPR-assoc_prot_CasD"/>
</dbReference>
<dbReference type="Proteomes" id="UP000474676">
    <property type="component" value="Unassembled WGS sequence"/>
</dbReference>
<dbReference type="EMBL" id="VUMZ01000001">
    <property type="protein sequence ID" value="MST51081.1"/>
    <property type="molecule type" value="Genomic_DNA"/>
</dbReference>
<sequence>MKTVLLKFSGPLQSWGTNSHFETRHTDDHPSKSGVIGMIAAGLGCSRDDTETLDRLDQLSGLGFAVRVDQTGQILRDYHTAKKYKPNGDLERTYVTNRYYLQDAIFLVALSSDDDELVKEVKEAVDRPYYQMFLGRRALPPTADLFQGIIDGDPITALKKYPWQAAEWYKRKPHKKIHIYADAVLLSDAPSRIRNDKAVSFSQKKGRKFDPRREAHIVIDAFSEGANAPDRREEHDAFGAIGEE</sequence>
<keyword evidence="1" id="KW-0051">Antiviral defense</keyword>
<dbReference type="Pfam" id="PF09704">
    <property type="entry name" value="Cas_Cas5d"/>
    <property type="match status" value="1"/>
</dbReference>
<dbReference type="NCBIfam" id="TIGR02593">
    <property type="entry name" value="CRISPR_cas5"/>
    <property type="match status" value="1"/>
</dbReference>
<dbReference type="GO" id="GO:0003723">
    <property type="term" value="F:RNA binding"/>
    <property type="evidence" value="ECO:0007669"/>
    <property type="project" value="InterPro"/>
</dbReference>
<proteinExistence type="predicted"/>
<evidence type="ECO:0000256" key="1">
    <source>
        <dbReference type="ARBA" id="ARBA00023118"/>
    </source>
</evidence>
<evidence type="ECO:0000256" key="2">
    <source>
        <dbReference type="SAM" id="MobiDB-lite"/>
    </source>
</evidence>
<evidence type="ECO:0000313" key="4">
    <source>
        <dbReference type="Proteomes" id="UP000474676"/>
    </source>
</evidence>
<dbReference type="GO" id="GO:0051607">
    <property type="term" value="P:defense response to virus"/>
    <property type="evidence" value="ECO:0007669"/>
    <property type="project" value="UniProtKB-KW"/>
</dbReference>
<protein>
    <submittedName>
        <fullName evidence="3">Type I-E CRISPR-associated protein Cas5/CasD</fullName>
    </submittedName>
</protein>
<comment type="caution">
    <text evidence="3">The sequence shown here is derived from an EMBL/GenBank/DDBJ whole genome shotgun (WGS) entry which is preliminary data.</text>
</comment>
<dbReference type="CDD" id="cd09756">
    <property type="entry name" value="Cas5_I-E"/>
    <property type="match status" value="1"/>
</dbReference>
<dbReference type="GO" id="GO:0043571">
    <property type="term" value="P:maintenance of CRISPR repeat elements"/>
    <property type="evidence" value="ECO:0007669"/>
    <property type="project" value="InterPro"/>
</dbReference>
<dbReference type="InterPro" id="IPR013422">
    <property type="entry name" value="CRISPR-assoc_prot_Cas5_N"/>
</dbReference>
<dbReference type="Gene3D" id="3.30.70.2660">
    <property type="match status" value="1"/>
</dbReference>
<evidence type="ECO:0000313" key="3">
    <source>
        <dbReference type="EMBL" id="MST51081.1"/>
    </source>
</evidence>
<name>A0A6L5Y3L0_9FIRM</name>
<dbReference type="AlphaFoldDB" id="A0A6L5Y3L0"/>
<accession>A0A6L5Y3L0</accession>
<keyword evidence="4" id="KW-1185">Reference proteome</keyword>
<feature type="region of interest" description="Disordered" evidence="2">
    <location>
        <begin position="225"/>
        <end position="244"/>
    </location>
</feature>
<organism evidence="3 4">
    <name type="scientific">Hornefia butyriciproducens</name>
    <dbReference type="NCBI Taxonomy" id="2652293"/>
    <lineage>
        <taxon>Bacteria</taxon>
        <taxon>Bacillati</taxon>
        <taxon>Bacillota</taxon>
        <taxon>Clostridia</taxon>
        <taxon>Peptostreptococcales</taxon>
        <taxon>Anaerovoracaceae</taxon>
        <taxon>Hornefia</taxon>
    </lineage>
</organism>
<gene>
    <name evidence="3" type="primary">cas5e</name>
    <name evidence="3" type="ORF">FYJ64_01890</name>
</gene>
<dbReference type="NCBIfam" id="TIGR01868">
    <property type="entry name" value="casD_Cas5e"/>
    <property type="match status" value="1"/>
</dbReference>